<reference evidence="11" key="1">
    <citation type="submission" date="2023-03" db="EMBL/GenBank/DDBJ databases">
        <title>Massive genome expansion in bonnet fungi (Mycena s.s.) driven by repeated elements and novel gene families across ecological guilds.</title>
        <authorList>
            <consortium name="Lawrence Berkeley National Laboratory"/>
            <person name="Harder C.B."/>
            <person name="Miyauchi S."/>
            <person name="Viragh M."/>
            <person name="Kuo A."/>
            <person name="Thoen E."/>
            <person name="Andreopoulos B."/>
            <person name="Lu D."/>
            <person name="Skrede I."/>
            <person name="Drula E."/>
            <person name="Henrissat B."/>
            <person name="Morin E."/>
            <person name="Kohler A."/>
            <person name="Barry K."/>
            <person name="LaButti K."/>
            <person name="Morin E."/>
            <person name="Salamov A."/>
            <person name="Lipzen A."/>
            <person name="Mereny Z."/>
            <person name="Hegedus B."/>
            <person name="Baldrian P."/>
            <person name="Stursova M."/>
            <person name="Weitz H."/>
            <person name="Taylor A."/>
            <person name="Grigoriev I.V."/>
            <person name="Nagy L.G."/>
            <person name="Martin F."/>
            <person name="Kauserud H."/>
        </authorList>
    </citation>
    <scope>NUCLEOTIDE SEQUENCE</scope>
    <source>
        <strain evidence="11">CBHHK173m</strain>
    </source>
</reference>
<dbReference type="GO" id="GO:0020037">
    <property type="term" value="F:heme binding"/>
    <property type="evidence" value="ECO:0007669"/>
    <property type="project" value="InterPro"/>
</dbReference>
<dbReference type="Gene3D" id="1.10.630.10">
    <property type="entry name" value="Cytochrome P450"/>
    <property type="match status" value="1"/>
</dbReference>
<dbReference type="InterPro" id="IPR002401">
    <property type="entry name" value="Cyt_P450_E_grp-I"/>
</dbReference>
<comment type="caution">
    <text evidence="11">The sequence shown here is derived from an EMBL/GenBank/DDBJ whole genome shotgun (WGS) entry which is preliminary data.</text>
</comment>
<dbReference type="PROSITE" id="PS00086">
    <property type="entry name" value="CYTOCHROME_P450"/>
    <property type="match status" value="1"/>
</dbReference>
<dbReference type="EMBL" id="JARJCN010000010">
    <property type="protein sequence ID" value="KAJ7097114.1"/>
    <property type="molecule type" value="Genomic_DNA"/>
</dbReference>
<dbReference type="InterPro" id="IPR001128">
    <property type="entry name" value="Cyt_P450"/>
</dbReference>
<evidence type="ECO:0000256" key="7">
    <source>
        <dbReference type="ARBA" id="ARBA00023004"/>
    </source>
</evidence>
<dbReference type="GO" id="GO:0004497">
    <property type="term" value="F:monooxygenase activity"/>
    <property type="evidence" value="ECO:0007669"/>
    <property type="project" value="UniProtKB-KW"/>
</dbReference>
<dbReference type="Proteomes" id="UP001222325">
    <property type="component" value="Unassembled WGS sequence"/>
</dbReference>
<evidence type="ECO:0000256" key="2">
    <source>
        <dbReference type="ARBA" id="ARBA00005179"/>
    </source>
</evidence>
<keyword evidence="5 9" id="KW-0479">Metal-binding</keyword>
<keyword evidence="8 10" id="KW-0503">Monooxygenase</keyword>
<dbReference type="InterPro" id="IPR036396">
    <property type="entry name" value="Cyt_P450_sf"/>
</dbReference>
<evidence type="ECO:0000256" key="6">
    <source>
        <dbReference type="ARBA" id="ARBA00023002"/>
    </source>
</evidence>
<comment type="cofactor">
    <cofactor evidence="1 9">
        <name>heme</name>
        <dbReference type="ChEBI" id="CHEBI:30413"/>
    </cofactor>
</comment>
<evidence type="ECO:0000256" key="1">
    <source>
        <dbReference type="ARBA" id="ARBA00001971"/>
    </source>
</evidence>
<name>A0AAD6XYF5_9AGAR</name>
<dbReference type="SUPFAM" id="SSF48264">
    <property type="entry name" value="Cytochrome P450"/>
    <property type="match status" value="1"/>
</dbReference>
<gene>
    <name evidence="11" type="ORF">B0H15DRAFT_773644</name>
</gene>
<evidence type="ECO:0000256" key="4">
    <source>
        <dbReference type="ARBA" id="ARBA00022617"/>
    </source>
</evidence>
<feature type="binding site" description="axial binding residue" evidence="9">
    <location>
        <position position="440"/>
    </location>
    <ligand>
        <name>heme</name>
        <dbReference type="ChEBI" id="CHEBI:30413"/>
    </ligand>
    <ligandPart>
        <name>Fe</name>
        <dbReference type="ChEBI" id="CHEBI:18248"/>
    </ligandPart>
</feature>
<evidence type="ECO:0000256" key="8">
    <source>
        <dbReference type="ARBA" id="ARBA00023033"/>
    </source>
</evidence>
<dbReference type="AlphaFoldDB" id="A0AAD6XYF5"/>
<evidence type="ECO:0000256" key="9">
    <source>
        <dbReference type="PIRSR" id="PIRSR602401-1"/>
    </source>
</evidence>
<dbReference type="InterPro" id="IPR050364">
    <property type="entry name" value="Cytochrome_P450_fung"/>
</dbReference>
<proteinExistence type="inferred from homology"/>
<dbReference type="InterPro" id="IPR017972">
    <property type="entry name" value="Cyt_P450_CS"/>
</dbReference>
<evidence type="ECO:0000313" key="12">
    <source>
        <dbReference type="Proteomes" id="UP001222325"/>
    </source>
</evidence>
<dbReference type="PANTHER" id="PTHR46300:SF7">
    <property type="entry name" value="P450, PUTATIVE (EUROFUNG)-RELATED"/>
    <property type="match status" value="1"/>
</dbReference>
<comment type="similarity">
    <text evidence="3 10">Belongs to the cytochrome P450 family.</text>
</comment>
<keyword evidence="12" id="KW-1185">Reference proteome</keyword>
<keyword evidence="6 10" id="KW-0560">Oxidoreductase</keyword>
<dbReference type="GO" id="GO:0005506">
    <property type="term" value="F:iron ion binding"/>
    <property type="evidence" value="ECO:0007669"/>
    <property type="project" value="InterPro"/>
</dbReference>
<dbReference type="PRINTS" id="PR00385">
    <property type="entry name" value="P450"/>
</dbReference>
<evidence type="ECO:0000256" key="10">
    <source>
        <dbReference type="RuleBase" id="RU000461"/>
    </source>
</evidence>
<accession>A0AAD6XYF5</accession>
<dbReference type="PRINTS" id="PR00463">
    <property type="entry name" value="EP450I"/>
</dbReference>
<organism evidence="11 12">
    <name type="scientific">Mycena belliarum</name>
    <dbReference type="NCBI Taxonomy" id="1033014"/>
    <lineage>
        <taxon>Eukaryota</taxon>
        <taxon>Fungi</taxon>
        <taxon>Dikarya</taxon>
        <taxon>Basidiomycota</taxon>
        <taxon>Agaricomycotina</taxon>
        <taxon>Agaricomycetes</taxon>
        <taxon>Agaricomycetidae</taxon>
        <taxon>Agaricales</taxon>
        <taxon>Marasmiineae</taxon>
        <taxon>Mycenaceae</taxon>
        <taxon>Mycena</taxon>
    </lineage>
</organism>
<dbReference type="Pfam" id="PF00067">
    <property type="entry name" value="p450"/>
    <property type="match status" value="1"/>
</dbReference>
<evidence type="ECO:0000256" key="5">
    <source>
        <dbReference type="ARBA" id="ARBA00022723"/>
    </source>
</evidence>
<dbReference type="CDD" id="cd11065">
    <property type="entry name" value="CYP64-like"/>
    <property type="match status" value="1"/>
</dbReference>
<dbReference type="GO" id="GO:0016705">
    <property type="term" value="F:oxidoreductase activity, acting on paired donors, with incorporation or reduction of molecular oxygen"/>
    <property type="evidence" value="ECO:0007669"/>
    <property type="project" value="InterPro"/>
</dbReference>
<keyword evidence="4 9" id="KW-0349">Heme</keyword>
<keyword evidence="7 9" id="KW-0408">Iron</keyword>
<comment type="pathway">
    <text evidence="2">Secondary metabolite biosynthesis.</text>
</comment>
<evidence type="ECO:0000313" key="11">
    <source>
        <dbReference type="EMBL" id="KAJ7097114.1"/>
    </source>
</evidence>
<evidence type="ECO:0000256" key="3">
    <source>
        <dbReference type="ARBA" id="ARBA00010617"/>
    </source>
</evidence>
<dbReference type="PANTHER" id="PTHR46300">
    <property type="entry name" value="P450, PUTATIVE (EUROFUNG)-RELATED-RELATED"/>
    <property type="match status" value="1"/>
</dbReference>
<protein>
    <submittedName>
        <fullName evidence="11">Cytochrome P450</fullName>
    </submittedName>
</protein>
<sequence length="512" mass="56852">MSSVALATSVWILLLAGGLYGLRLRFARAKLPLPPGPTKLPLVGHLFTVPSAFEWETYQKWSRRYNSDIIHLDVAGTSVIVLSSLEAASTLLEKRSAIYSDRPSQPMLIDLIGWGFHIGELTAYSLRKHRRLFHEGFNVAESRKFQPKELAATRKLLLRLLRTPDDFRMHLKQMTGEVIISIAYGIEVLPVDDPYIVLAEQAAQVGHIAAIPGRFLVDWIPLLKHVPDWFPGADFKRQAKESRKFAQAMYDVPFAETKRQLASGTAPHSFATASLQHLEEGGEKYYDEDTIKATSASMYLAGSHSTVTALMNFVIAMLVNPAAQKKAQAEIDSVIGKSRLPSFEDESALPYVSALVKEVLRWRTVAPLGAPHLSTTDDEYRGYRIPAGSTIYANIWAILHDEAVYPDPFNFEPERFLLNGKLNPEIPDPQVTFGFGRRICPARYMAASSVWIVIASILSSFEITKAVGEDKRVIEPLFAFTSGIVSAPLPFECSIRPRSKAAVALVEATAKE</sequence>